<dbReference type="EMBL" id="BONY01000009">
    <property type="protein sequence ID" value="GIH03842.1"/>
    <property type="molecule type" value="Genomic_DNA"/>
</dbReference>
<keyword evidence="2" id="KW-1185">Reference proteome</keyword>
<accession>A0A8J3Q5M1</accession>
<sequence>MGRTQQRLIGFGATEIWADGLSRLITNPNTLSKGRFNAVADILTSPLPRIPLPEHPASDSSERSEMDSVRGLHDLHCPDFALCWRARTANDYDTSLKEVIDYNVYQVGQCMCMQAITLISHSVNHND</sequence>
<reference evidence="1" key="1">
    <citation type="submission" date="2021-01" db="EMBL/GenBank/DDBJ databases">
        <title>Whole genome shotgun sequence of Rhizocola hellebori NBRC 109834.</title>
        <authorList>
            <person name="Komaki H."/>
            <person name="Tamura T."/>
        </authorList>
    </citation>
    <scope>NUCLEOTIDE SEQUENCE</scope>
    <source>
        <strain evidence="1">NBRC 109834</strain>
    </source>
</reference>
<comment type="caution">
    <text evidence="1">The sequence shown here is derived from an EMBL/GenBank/DDBJ whole genome shotgun (WGS) entry which is preliminary data.</text>
</comment>
<protein>
    <submittedName>
        <fullName evidence="1">Uncharacterized protein</fullName>
    </submittedName>
</protein>
<evidence type="ECO:0000313" key="2">
    <source>
        <dbReference type="Proteomes" id="UP000612899"/>
    </source>
</evidence>
<dbReference type="Proteomes" id="UP000612899">
    <property type="component" value="Unassembled WGS sequence"/>
</dbReference>
<organism evidence="1 2">
    <name type="scientific">Rhizocola hellebori</name>
    <dbReference type="NCBI Taxonomy" id="1392758"/>
    <lineage>
        <taxon>Bacteria</taxon>
        <taxon>Bacillati</taxon>
        <taxon>Actinomycetota</taxon>
        <taxon>Actinomycetes</taxon>
        <taxon>Micromonosporales</taxon>
        <taxon>Micromonosporaceae</taxon>
        <taxon>Rhizocola</taxon>
    </lineage>
</organism>
<proteinExistence type="predicted"/>
<gene>
    <name evidence="1" type="ORF">Rhe02_19090</name>
</gene>
<name>A0A8J3Q5M1_9ACTN</name>
<evidence type="ECO:0000313" key="1">
    <source>
        <dbReference type="EMBL" id="GIH03842.1"/>
    </source>
</evidence>
<dbReference type="AlphaFoldDB" id="A0A8J3Q5M1"/>